<dbReference type="InterPro" id="IPR029062">
    <property type="entry name" value="Class_I_gatase-like"/>
</dbReference>
<dbReference type="EMBL" id="NOXT01000099">
    <property type="protein sequence ID" value="OYQ30803.1"/>
    <property type="molecule type" value="Genomic_DNA"/>
</dbReference>
<evidence type="ECO:0000256" key="6">
    <source>
        <dbReference type="ARBA" id="ARBA00023102"/>
    </source>
</evidence>
<dbReference type="RefSeq" id="WP_094473302.1">
    <property type="nucleotide sequence ID" value="NZ_NOXT01000099.1"/>
</dbReference>
<feature type="active site" evidence="10 11">
    <location>
        <position position="186"/>
    </location>
</feature>
<organism evidence="13 14">
    <name type="scientific">Sandarakinorhabdus cyanobacteriorum</name>
    <dbReference type="NCBI Taxonomy" id="1981098"/>
    <lineage>
        <taxon>Bacteria</taxon>
        <taxon>Pseudomonadati</taxon>
        <taxon>Pseudomonadota</taxon>
        <taxon>Alphaproteobacteria</taxon>
        <taxon>Sphingomonadales</taxon>
        <taxon>Sphingosinicellaceae</taxon>
        <taxon>Sandarakinorhabdus</taxon>
    </lineage>
</organism>
<keyword evidence="4 10" id="KW-0378">Hydrolase</keyword>
<dbReference type="PIRSF" id="PIRSF000495">
    <property type="entry name" value="Amidotransf_hisH"/>
    <property type="match status" value="1"/>
</dbReference>
<keyword evidence="7 10" id="KW-0456">Lyase</keyword>
<evidence type="ECO:0000256" key="1">
    <source>
        <dbReference type="ARBA" id="ARBA00005091"/>
    </source>
</evidence>
<keyword evidence="5 10" id="KW-0315">Glutamine amidotransferase</keyword>
<dbReference type="NCBIfam" id="TIGR01855">
    <property type="entry name" value="IMP_synth_hisH"/>
    <property type="match status" value="1"/>
</dbReference>
<name>A0A255YNK7_9SPHN</name>
<keyword evidence="10" id="KW-0963">Cytoplasm</keyword>
<keyword evidence="14" id="KW-1185">Reference proteome</keyword>
<evidence type="ECO:0000313" key="13">
    <source>
        <dbReference type="EMBL" id="OYQ30803.1"/>
    </source>
</evidence>
<keyword evidence="6 10" id="KW-0368">Histidine biosynthesis</keyword>
<dbReference type="PROSITE" id="PS51273">
    <property type="entry name" value="GATASE_TYPE_1"/>
    <property type="match status" value="1"/>
</dbReference>
<sequence length="202" mass="21283">MPDQVALIDYGAGNLRSAARALEKAGARVVVTDDPGTIAAAGRVVLPGVGAFAHCINQLREKTGIEAALNEAVMARGVPFLGICVGMQLLASEGHEHGIHAGLGWLPGIVKRLEPTDNTLKIPHMGWNRVEAVNGAPVPSGDAYFVHSYAFAPDDAADVQAVADHGGRFAAIVKRGHITGVQFHPEKSQAYGLAFLHNWLNS</sequence>
<dbReference type="SUPFAM" id="SSF52317">
    <property type="entry name" value="Class I glutamine amidotransferase-like"/>
    <property type="match status" value="1"/>
</dbReference>
<evidence type="ECO:0000256" key="5">
    <source>
        <dbReference type="ARBA" id="ARBA00022962"/>
    </source>
</evidence>
<accession>A0A255YNK7</accession>
<dbReference type="CDD" id="cd01748">
    <property type="entry name" value="GATase1_IGP_Synthase"/>
    <property type="match status" value="1"/>
</dbReference>
<dbReference type="Pfam" id="PF00117">
    <property type="entry name" value="GATase"/>
    <property type="match status" value="1"/>
</dbReference>
<evidence type="ECO:0000256" key="3">
    <source>
        <dbReference type="ARBA" id="ARBA00022605"/>
    </source>
</evidence>
<reference evidence="13 14" key="1">
    <citation type="submission" date="2017-07" db="EMBL/GenBank/DDBJ databases">
        <title>Sandarakinorhabdus cyanobacteriorum sp. nov., a novel bacterium isolated from cyanobacterial aggregates in a eutrophic lake.</title>
        <authorList>
            <person name="Cai H."/>
        </authorList>
    </citation>
    <scope>NUCLEOTIDE SEQUENCE [LARGE SCALE GENOMIC DNA]</scope>
    <source>
        <strain evidence="13 14">TH057</strain>
    </source>
</reference>
<evidence type="ECO:0000256" key="10">
    <source>
        <dbReference type="HAMAP-Rule" id="MF_00278"/>
    </source>
</evidence>
<evidence type="ECO:0000259" key="12">
    <source>
        <dbReference type="Pfam" id="PF00117"/>
    </source>
</evidence>
<comment type="caution">
    <text evidence="13">The sequence shown here is derived from an EMBL/GenBank/DDBJ whole genome shotgun (WGS) entry which is preliminary data.</text>
</comment>
<keyword evidence="3 10" id="KW-0028">Amino-acid biosynthesis</keyword>
<feature type="domain" description="Glutamine amidotransferase" evidence="12">
    <location>
        <begin position="7"/>
        <end position="189"/>
    </location>
</feature>
<dbReference type="GO" id="GO:0000105">
    <property type="term" value="P:L-histidine biosynthetic process"/>
    <property type="evidence" value="ECO:0007669"/>
    <property type="project" value="UniProtKB-UniRule"/>
</dbReference>
<feature type="active site" description="Nucleophile" evidence="10 11">
    <location>
        <position position="84"/>
    </location>
</feature>
<evidence type="ECO:0000256" key="8">
    <source>
        <dbReference type="ARBA" id="ARBA00047838"/>
    </source>
</evidence>
<dbReference type="PANTHER" id="PTHR42701">
    <property type="entry name" value="IMIDAZOLE GLYCEROL PHOSPHATE SYNTHASE SUBUNIT HISH"/>
    <property type="match status" value="1"/>
</dbReference>
<comment type="pathway">
    <text evidence="1 10">Amino-acid biosynthesis; L-histidine biosynthesis; L-histidine from 5-phospho-alpha-D-ribose 1-diphosphate: step 5/9.</text>
</comment>
<evidence type="ECO:0000256" key="4">
    <source>
        <dbReference type="ARBA" id="ARBA00022801"/>
    </source>
</evidence>
<comment type="function">
    <text evidence="10">IGPS catalyzes the conversion of PRFAR and glutamine to IGP, AICAR and glutamate. The HisH subunit catalyzes the hydrolysis of glutamine to glutamate and ammonia as part of the synthesis of IGP and AICAR. The resulting ammonia molecule is channeled to the active site of HisF.</text>
</comment>
<dbReference type="EC" id="3.5.1.2" evidence="10"/>
<dbReference type="AlphaFoldDB" id="A0A255YNK7"/>
<feature type="active site" evidence="10 11">
    <location>
        <position position="184"/>
    </location>
</feature>
<gene>
    <name evidence="10 13" type="primary">hisH</name>
    <name evidence="13" type="ORF">CHU93_06455</name>
</gene>
<evidence type="ECO:0000313" key="14">
    <source>
        <dbReference type="Proteomes" id="UP000216991"/>
    </source>
</evidence>
<dbReference type="UniPathway" id="UPA00031">
    <property type="reaction ID" value="UER00010"/>
</dbReference>
<dbReference type="InterPro" id="IPR017926">
    <property type="entry name" value="GATASE"/>
</dbReference>
<dbReference type="Proteomes" id="UP000216991">
    <property type="component" value="Unassembled WGS sequence"/>
</dbReference>
<dbReference type="GO" id="GO:0004359">
    <property type="term" value="F:glutaminase activity"/>
    <property type="evidence" value="ECO:0007669"/>
    <property type="project" value="UniProtKB-EC"/>
</dbReference>
<proteinExistence type="inferred from homology"/>
<comment type="subcellular location">
    <subcellularLocation>
        <location evidence="10">Cytoplasm</location>
    </subcellularLocation>
</comment>
<evidence type="ECO:0000256" key="7">
    <source>
        <dbReference type="ARBA" id="ARBA00023239"/>
    </source>
</evidence>
<dbReference type="PANTHER" id="PTHR42701:SF1">
    <property type="entry name" value="IMIDAZOLE GLYCEROL PHOSPHATE SYNTHASE SUBUNIT HISH"/>
    <property type="match status" value="1"/>
</dbReference>
<evidence type="ECO:0000256" key="11">
    <source>
        <dbReference type="PIRSR" id="PIRSR000495-1"/>
    </source>
</evidence>
<dbReference type="GO" id="GO:0005737">
    <property type="term" value="C:cytoplasm"/>
    <property type="evidence" value="ECO:0007669"/>
    <property type="project" value="UniProtKB-SubCell"/>
</dbReference>
<dbReference type="GO" id="GO:0016829">
    <property type="term" value="F:lyase activity"/>
    <property type="evidence" value="ECO:0007669"/>
    <property type="project" value="UniProtKB-KW"/>
</dbReference>
<comment type="catalytic activity">
    <reaction evidence="9 10">
        <text>L-glutamine + H2O = L-glutamate + NH4(+)</text>
        <dbReference type="Rhea" id="RHEA:15889"/>
        <dbReference type="ChEBI" id="CHEBI:15377"/>
        <dbReference type="ChEBI" id="CHEBI:28938"/>
        <dbReference type="ChEBI" id="CHEBI:29985"/>
        <dbReference type="ChEBI" id="CHEBI:58359"/>
        <dbReference type="EC" id="3.5.1.2"/>
    </reaction>
</comment>
<dbReference type="GO" id="GO:0000107">
    <property type="term" value="F:imidazoleglycerol-phosphate synthase activity"/>
    <property type="evidence" value="ECO:0007669"/>
    <property type="project" value="UniProtKB-UniRule"/>
</dbReference>
<dbReference type="InterPro" id="IPR010139">
    <property type="entry name" value="Imidazole-glycPsynth_HisH"/>
</dbReference>
<evidence type="ECO:0000256" key="2">
    <source>
        <dbReference type="ARBA" id="ARBA00011152"/>
    </source>
</evidence>
<evidence type="ECO:0000256" key="9">
    <source>
        <dbReference type="ARBA" id="ARBA00049534"/>
    </source>
</evidence>
<dbReference type="EC" id="4.3.2.10" evidence="10"/>
<dbReference type="HAMAP" id="MF_00278">
    <property type="entry name" value="HisH"/>
    <property type="match status" value="1"/>
</dbReference>
<protein>
    <recommendedName>
        <fullName evidence="10">Imidazole glycerol phosphate synthase subunit HisH</fullName>
        <ecNumber evidence="10">4.3.2.10</ecNumber>
    </recommendedName>
    <alternativeName>
        <fullName evidence="10">IGP synthase glutaminase subunit</fullName>
        <ecNumber evidence="10">3.5.1.2</ecNumber>
    </alternativeName>
    <alternativeName>
        <fullName evidence="10">IGP synthase subunit HisH</fullName>
    </alternativeName>
    <alternativeName>
        <fullName evidence="10">ImGP synthase subunit HisH</fullName>
        <shortName evidence="10">IGPS subunit HisH</shortName>
    </alternativeName>
</protein>
<comment type="subunit">
    <text evidence="2 10">Heterodimer of HisH and HisF.</text>
</comment>
<dbReference type="Gene3D" id="3.40.50.880">
    <property type="match status" value="1"/>
</dbReference>
<comment type="catalytic activity">
    <reaction evidence="8 10">
        <text>5-[(5-phospho-1-deoxy-D-ribulos-1-ylimino)methylamino]-1-(5-phospho-beta-D-ribosyl)imidazole-4-carboxamide + L-glutamine = D-erythro-1-(imidazol-4-yl)glycerol 3-phosphate + 5-amino-1-(5-phospho-beta-D-ribosyl)imidazole-4-carboxamide + L-glutamate + H(+)</text>
        <dbReference type="Rhea" id="RHEA:24793"/>
        <dbReference type="ChEBI" id="CHEBI:15378"/>
        <dbReference type="ChEBI" id="CHEBI:29985"/>
        <dbReference type="ChEBI" id="CHEBI:58278"/>
        <dbReference type="ChEBI" id="CHEBI:58359"/>
        <dbReference type="ChEBI" id="CHEBI:58475"/>
        <dbReference type="ChEBI" id="CHEBI:58525"/>
        <dbReference type="EC" id="4.3.2.10"/>
    </reaction>
</comment>